<evidence type="ECO:0000256" key="2">
    <source>
        <dbReference type="ARBA" id="ARBA00001946"/>
    </source>
</evidence>
<dbReference type="InterPro" id="IPR000086">
    <property type="entry name" value="NUDIX_hydrolase_dom"/>
</dbReference>
<dbReference type="InterPro" id="IPR020084">
    <property type="entry name" value="NUDIX_hydrolase_CS"/>
</dbReference>
<dbReference type="RefSeq" id="WP_187083638.1">
    <property type="nucleotide sequence ID" value="NZ_JACORU010000009.1"/>
</dbReference>
<dbReference type="InterPro" id="IPR015797">
    <property type="entry name" value="NUDIX_hydrolase-like_dom_sf"/>
</dbReference>
<dbReference type="GO" id="GO:0016787">
    <property type="term" value="F:hydrolase activity"/>
    <property type="evidence" value="ECO:0007669"/>
    <property type="project" value="UniProtKB-KW"/>
</dbReference>
<keyword evidence="5 9" id="KW-0378">Hydrolase</keyword>
<evidence type="ECO:0000259" key="8">
    <source>
        <dbReference type="PROSITE" id="PS51462"/>
    </source>
</evidence>
<comment type="caution">
    <text evidence="9">The sequence shown here is derived from an EMBL/GenBank/DDBJ whole genome shotgun (WGS) entry which is preliminary data.</text>
</comment>
<dbReference type="SUPFAM" id="SSF55811">
    <property type="entry name" value="Nudix"/>
    <property type="match status" value="1"/>
</dbReference>
<comment type="similarity">
    <text evidence="3">Belongs to the Nudix hydrolase family. NudK subfamily.</text>
</comment>
<gene>
    <name evidence="9" type="ORF">H8R02_21965</name>
</gene>
<dbReference type="EMBL" id="JACORU010000009">
    <property type="protein sequence ID" value="MBC5767149.1"/>
    <property type="molecule type" value="Genomic_DNA"/>
</dbReference>
<comment type="cofactor">
    <cofactor evidence="2">
        <name>Mg(2+)</name>
        <dbReference type="ChEBI" id="CHEBI:18420"/>
    </cofactor>
</comment>
<dbReference type="Gene3D" id="3.90.79.10">
    <property type="entry name" value="Nucleoside Triphosphate Pyrophosphohydrolase"/>
    <property type="match status" value="1"/>
</dbReference>
<evidence type="ECO:0000256" key="7">
    <source>
        <dbReference type="ARBA" id="ARBA00032272"/>
    </source>
</evidence>
<keyword evidence="10" id="KW-1185">Reference proteome</keyword>
<dbReference type="GO" id="GO:0006753">
    <property type="term" value="P:nucleoside phosphate metabolic process"/>
    <property type="evidence" value="ECO:0007669"/>
    <property type="project" value="TreeGrafter"/>
</dbReference>
<sequence length="189" mass="21265">MDDKHLIEEQVSREEVYKGRLLHAVKDTVRLPDGKLATREYVLHPGAVLVVPLLPDGRIVLERQYRYPVRQVMIEVPAGKIDPGEDLLSCAKRELLEETGYSGAEWAYAGKIAHCIGYSDEYIHIFFARGLTAGAAQLDEGEFLDTILATPEEFLAWCRDGKVNDSKTLVAALWLQNILSGAWKLDWRA</sequence>
<evidence type="ECO:0000256" key="4">
    <source>
        <dbReference type="ARBA" id="ARBA00016377"/>
    </source>
</evidence>
<name>A0A923S417_9BURK</name>
<dbReference type="PANTHER" id="PTHR11839">
    <property type="entry name" value="UDP/ADP-SUGAR PYROPHOSPHATASE"/>
    <property type="match status" value="1"/>
</dbReference>
<dbReference type="GO" id="GO:0005829">
    <property type="term" value="C:cytosol"/>
    <property type="evidence" value="ECO:0007669"/>
    <property type="project" value="TreeGrafter"/>
</dbReference>
<protein>
    <recommendedName>
        <fullName evidence="4">GDP-mannose pyrophosphatase</fullName>
    </recommendedName>
    <alternativeName>
        <fullName evidence="6">GDP-mannose hydrolase</fullName>
    </alternativeName>
    <alternativeName>
        <fullName evidence="7">GDPMK</fullName>
    </alternativeName>
</protein>
<evidence type="ECO:0000256" key="5">
    <source>
        <dbReference type="ARBA" id="ARBA00022801"/>
    </source>
</evidence>
<comment type="catalytic activity">
    <reaction evidence="1">
        <text>GDP-alpha-D-mannose + H2O = alpha-D-mannose 1-phosphate + GMP + 2 H(+)</text>
        <dbReference type="Rhea" id="RHEA:27978"/>
        <dbReference type="ChEBI" id="CHEBI:15377"/>
        <dbReference type="ChEBI" id="CHEBI:15378"/>
        <dbReference type="ChEBI" id="CHEBI:57527"/>
        <dbReference type="ChEBI" id="CHEBI:58115"/>
        <dbReference type="ChEBI" id="CHEBI:58409"/>
    </reaction>
</comment>
<evidence type="ECO:0000313" key="9">
    <source>
        <dbReference type="EMBL" id="MBC5767149.1"/>
    </source>
</evidence>
<reference evidence="9" key="1">
    <citation type="submission" date="2020-08" db="EMBL/GenBank/DDBJ databases">
        <title>Ramlibacter sp. GTP1 16S ribosomal RNA gene genome sequencing and assembly.</title>
        <authorList>
            <person name="Kang M."/>
        </authorList>
    </citation>
    <scope>NUCLEOTIDE SEQUENCE</scope>
    <source>
        <strain evidence="9">GTP1</strain>
    </source>
</reference>
<dbReference type="PANTHER" id="PTHR11839:SF18">
    <property type="entry name" value="NUDIX HYDROLASE DOMAIN-CONTAINING PROTEIN"/>
    <property type="match status" value="1"/>
</dbReference>
<dbReference type="GO" id="GO:0019693">
    <property type="term" value="P:ribose phosphate metabolic process"/>
    <property type="evidence" value="ECO:0007669"/>
    <property type="project" value="TreeGrafter"/>
</dbReference>
<organism evidence="9 10">
    <name type="scientific">Ramlibacter albus</name>
    <dbReference type="NCBI Taxonomy" id="2079448"/>
    <lineage>
        <taxon>Bacteria</taxon>
        <taxon>Pseudomonadati</taxon>
        <taxon>Pseudomonadota</taxon>
        <taxon>Betaproteobacteria</taxon>
        <taxon>Burkholderiales</taxon>
        <taxon>Comamonadaceae</taxon>
        <taxon>Ramlibacter</taxon>
    </lineage>
</organism>
<evidence type="ECO:0000256" key="6">
    <source>
        <dbReference type="ARBA" id="ARBA00032162"/>
    </source>
</evidence>
<dbReference type="PROSITE" id="PS51462">
    <property type="entry name" value="NUDIX"/>
    <property type="match status" value="1"/>
</dbReference>
<dbReference type="Pfam" id="PF00293">
    <property type="entry name" value="NUDIX"/>
    <property type="match status" value="1"/>
</dbReference>
<accession>A0A923S417</accession>
<evidence type="ECO:0000313" key="10">
    <source>
        <dbReference type="Proteomes" id="UP000596827"/>
    </source>
</evidence>
<proteinExistence type="inferred from homology"/>
<evidence type="ECO:0000256" key="1">
    <source>
        <dbReference type="ARBA" id="ARBA00000847"/>
    </source>
</evidence>
<dbReference type="PROSITE" id="PS00893">
    <property type="entry name" value="NUDIX_BOX"/>
    <property type="match status" value="1"/>
</dbReference>
<feature type="domain" description="Nudix hydrolase" evidence="8">
    <location>
        <begin position="40"/>
        <end position="171"/>
    </location>
</feature>
<dbReference type="AlphaFoldDB" id="A0A923S417"/>
<dbReference type="Proteomes" id="UP000596827">
    <property type="component" value="Unassembled WGS sequence"/>
</dbReference>
<evidence type="ECO:0000256" key="3">
    <source>
        <dbReference type="ARBA" id="ARBA00007275"/>
    </source>
</evidence>